<evidence type="ECO:0000256" key="4">
    <source>
        <dbReference type="ARBA" id="ARBA00023242"/>
    </source>
</evidence>
<comment type="subcellular location">
    <subcellularLocation>
        <location evidence="1">Nucleus</location>
        <location evidence="1">Nucleolus</location>
    </subcellularLocation>
</comment>
<dbReference type="SMART" id="SM00360">
    <property type="entry name" value="RRM"/>
    <property type="match status" value="2"/>
</dbReference>
<dbReference type="OrthoDB" id="442677at2759"/>
<feature type="region of interest" description="Disordered" evidence="6">
    <location>
        <begin position="1"/>
        <end position="145"/>
    </location>
</feature>
<evidence type="ECO:0000259" key="7">
    <source>
        <dbReference type="PROSITE" id="PS50102"/>
    </source>
</evidence>
<feature type="compositionally biased region" description="Basic and acidic residues" evidence="6">
    <location>
        <begin position="458"/>
        <end position="473"/>
    </location>
</feature>
<dbReference type="Pfam" id="PF00076">
    <property type="entry name" value="RRM_1"/>
    <property type="match status" value="2"/>
</dbReference>
<evidence type="ECO:0000313" key="8">
    <source>
        <dbReference type="Proteomes" id="UP000087171"/>
    </source>
</evidence>
<evidence type="ECO:0000313" key="9">
    <source>
        <dbReference type="RefSeq" id="XP_004512514.1"/>
    </source>
</evidence>
<feature type="compositionally biased region" description="Polar residues" evidence="6">
    <location>
        <begin position="15"/>
        <end position="42"/>
    </location>
</feature>
<evidence type="ECO:0000256" key="1">
    <source>
        <dbReference type="ARBA" id="ARBA00004604"/>
    </source>
</evidence>
<dbReference type="PaxDb" id="3827-XP_004512514.1"/>
<dbReference type="InterPro" id="IPR034221">
    <property type="entry name" value="RBM34_RRM2"/>
</dbReference>
<reference evidence="9" key="2">
    <citation type="submission" date="2025-08" db="UniProtKB">
        <authorList>
            <consortium name="RefSeq"/>
        </authorList>
    </citation>
    <scope>IDENTIFICATION</scope>
    <source>
        <tissue evidence="9">Etiolated seedlings</tissue>
    </source>
</reference>
<dbReference type="GeneID" id="101495735"/>
<feature type="domain" description="RRM" evidence="7">
    <location>
        <begin position="306"/>
        <end position="387"/>
    </location>
</feature>
<dbReference type="PANTHER" id="PTHR23236:SF25">
    <property type="entry name" value="RNA-BINDING PROTEIN 34"/>
    <property type="match status" value="1"/>
</dbReference>
<feature type="compositionally biased region" description="Basic and acidic residues" evidence="6">
    <location>
        <begin position="86"/>
        <end position="100"/>
    </location>
</feature>
<name>A0A1S2YZT4_CICAR</name>
<dbReference type="InterPro" id="IPR000504">
    <property type="entry name" value="RRM_dom"/>
</dbReference>
<dbReference type="SUPFAM" id="SSF54928">
    <property type="entry name" value="RNA-binding domain, RBD"/>
    <property type="match status" value="2"/>
</dbReference>
<dbReference type="GO" id="GO:0003723">
    <property type="term" value="F:RNA binding"/>
    <property type="evidence" value="ECO:0007669"/>
    <property type="project" value="UniProtKB-UniRule"/>
</dbReference>
<dbReference type="STRING" id="3827.A0A1S2YZT4"/>
<dbReference type="eggNOG" id="KOG0118">
    <property type="taxonomic scope" value="Eukaryota"/>
</dbReference>
<organism evidence="8 9">
    <name type="scientific">Cicer arietinum</name>
    <name type="common">Chickpea</name>
    <name type="synonym">Garbanzo</name>
    <dbReference type="NCBI Taxonomy" id="3827"/>
    <lineage>
        <taxon>Eukaryota</taxon>
        <taxon>Viridiplantae</taxon>
        <taxon>Streptophyta</taxon>
        <taxon>Embryophyta</taxon>
        <taxon>Tracheophyta</taxon>
        <taxon>Spermatophyta</taxon>
        <taxon>Magnoliopsida</taxon>
        <taxon>eudicotyledons</taxon>
        <taxon>Gunneridae</taxon>
        <taxon>Pentapetalae</taxon>
        <taxon>rosids</taxon>
        <taxon>fabids</taxon>
        <taxon>Fabales</taxon>
        <taxon>Fabaceae</taxon>
        <taxon>Papilionoideae</taxon>
        <taxon>50 kb inversion clade</taxon>
        <taxon>NPAAA clade</taxon>
        <taxon>Hologalegina</taxon>
        <taxon>IRL clade</taxon>
        <taxon>Cicereae</taxon>
        <taxon>Cicer</taxon>
    </lineage>
</organism>
<dbReference type="GO" id="GO:0005730">
    <property type="term" value="C:nucleolus"/>
    <property type="evidence" value="ECO:0007669"/>
    <property type="project" value="UniProtKB-SubCell"/>
</dbReference>
<evidence type="ECO:0000256" key="5">
    <source>
        <dbReference type="PROSITE-ProRule" id="PRU00176"/>
    </source>
</evidence>
<dbReference type="KEGG" id="cam:101495735"/>
<dbReference type="Proteomes" id="UP000087171">
    <property type="component" value="Chromosome Ca8"/>
</dbReference>
<feature type="compositionally biased region" description="Basic residues" evidence="6">
    <location>
        <begin position="474"/>
        <end position="488"/>
    </location>
</feature>
<feature type="domain" description="RRM" evidence="7">
    <location>
        <begin position="195"/>
        <end position="289"/>
    </location>
</feature>
<sequence length="525" mass="58849">MAKKKQKEPQQTPQNDTVSPPSSIFNTLFGNASEQITPTAASLFSDDNPFKRKPAKSTSVSDVTDKTLNPENAVVDEKKRKRKKEKSPVLDSDSKIEVSEKKKKKKKKSGLGEKEEKEKDNDNENEVSLGDEEGKTKKKRKRDEVEKEWDEKKFGMVEREELGNETVGNKRKVRHNPADMLVSKEGFDDEDKLLRTIFVGNLPLKVKKKTLLKEFKIFGEVESVRIRSVPLQDTKKPRKGAILSKMINELAESVNAYIVFKTEESAQASLSHNMTVIEGNHIRVDRACPPRKKLKGDSSLLYDNKRTVFVGNLPFDVKDEELYKLFCGISNLESSIEAVRVVRDPHLNVGKGIAYVLFKTREAANSVLKKRSLKLRDRELRLSHAKADATPSKRPYSPAARPSHGKADATPSKRPYSPAARAHSTPAKKFSGASRSPSSSNNRANKNATASYQGLRATKSDVHKKSHGGEKPKERTKKRPTVAARKAKANLQKEGGTPKQTGSKRKFDSRTPDSSRRINKAQKKR</sequence>
<dbReference type="RefSeq" id="XP_004512514.1">
    <property type="nucleotide sequence ID" value="XM_004512457.3"/>
</dbReference>
<dbReference type="CDD" id="cd12394">
    <property type="entry name" value="RRM1_RBM34"/>
    <property type="match status" value="1"/>
</dbReference>
<evidence type="ECO:0000256" key="6">
    <source>
        <dbReference type="SAM" id="MobiDB-lite"/>
    </source>
</evidence>
<feature type="region of interest" description="Disordered" evidence="6">
    <location>
        <begin position="383"/>
        <end position="525"/>
    </location>
</feature>
<gene>
    <name evidence="9" type="primary">LOC101495735</name>
</gene>
<evidence type="ECO:0000256" key="2">
    <source>
        <dbReference type="ARBA" id="ARBA00007077"/>
    </source>
</evidence>
<protein>
    <submittedName>
        <fullName evidence="9">Nucleolar protein 12</fullName>
    </submittedName>
</protein>
<accession>A0A1S2YZT4</accession>
<keyword evidence="8" id="KW-1185">Reference proteome</keyword>
<feature type="compositionally biased region" description="Low complexity" evidence="6">
    <location>
        <begin position="431"/>
        <end position="451"/>
    </location>
</feature>
<dbReference type="CDD" id="cd12395">
    <property type="entry name" value="RRM2_RBM34"/>
    <property type="match status" value="1"/>
</dbReference>
<dbReference type="InterPro" id="IPR035979">
    <property type="entry name" value="RBD_domain_sf"/>
</dbReference>
<dbReference type="PANTHER" id="PTHR23236">
    <property type="entry name" value="EUKARYOTIC TRANSLATION INITIATION FACTOR 4B/4H"/>
    <property type="match status" value="1"/>
</dbReference>
<keyword evidence="4" id="KW-0539">Nucleus</keyword>
<proteinExistence type="inferred from homology"/>
<dbReference type="AlphaFoldDB" id="A0A1S2YZT4"/>
<dbReference type="PROSITE" id="PS50102">
    <property type="entry name" value="RRM"/>
    <property type="match status" value="2"/>
</dbReference>
<reference evidence="8" key="1">
    <citation type="journal article" date="2013" name="Nat. Biotechnol.">
        <title>Draft genome sequence of chickpea (Cicer arietinum) provides a resource for trait improvement.</title>
        <authorList>
            <person name="Varshney R.K."/>
            <person name="Song C."/>
            <person name="Saxena R.K."/>
            <person name="Azam S."/>
            <person name="Yu S."/>
            <person name="Sharpe A.G."/>
            <person name="Cannon S."/>
            <person name="Baek J."/>
            <person name="Rosen B.D."/>
            <person name="Tar'an B."/>
            <person name="Millan T."/>
            <person name="Zhang X."/>
            <person name="Ramsay L.D."/>
            <person name="Iwata A."/>
            <person name="Wang Y."/>
            <person name="Nelson W."/>
            <person name="Farmer A.D."/>
            <person name="Gaur P.M."/>
            <person name="Soderlund C."/>
            <person name="Penmetsa R.V."/>
            <person name="Xu C."/>
            <person name="Bharti A.K."/>
            <person name="He W."/>
            <person name="Winter P."/>
            <person name="Zhao S."/>
            <person name="Hane J.K."/>
            <person name="Carrasquilla-Garcia N."/>
            <person name="Condie J.A."/>
            <person name="Upadhyaya H.D."/>
            <person name="Luo M.C."/>
            <person name="Thudi M."/>
            <person name="Gowda C.L."/>
            <person name="Singh N.P."/>
            <person name="Lichtenzveig J."/>
            <person name="Gali K.K."/>
            <person name="Rubio J."/>
            <person name="Nadarajan N."/>
            <person name="Dolezel J."/>
            <person name="Bansal K.C."/>
            <person name="Xu X."/>
            <person name="Edwards D."/>
            <person name="Zhang G."/>
            <person name="Kahl G."/>
            <person name="Gil J."/>
            <person name="Singh K.B."/>
            <person name="Datta S.K."/>
            <person name="Jackson S.A."/>
            <person name="Wang J."/>
            <person name="Cook D.R."/>
        </authorList>
    </citation>
    <scope>NUCLEOTIDE SEQUENCE [LARGE SCALE GENOMIC DNA]</scope>
    <source>
        <strain evidence="8">cv. CDC Frontier</strain>
    </source>
</reference>
<comment type="similarity">
    <text evidence="2">Belongs to the RRM RBM34 family.</text>
</comment>
<evidence type="ECO:0000256" key="3">
    <source>
        <dbReference type="ARBA" id="ARBA00022884"/>
    </source>
</evidence>
<feature type="compositionally biased region" description="Basic and acidic residues" evidence="6">
    <location>
        <begin position="110"/>
        <end position="122"/>
    </location>
</feature>
<feature type="compositionally biased region" description="Polar residues" evidence="6">
    <location>
        <begin position="56"/>
        <end position="70"/>
    </location>
</feature>
<dbReference type="Gene3D" id="3.30.70.330">
    <property type="match status" value="2"/>
</dbReference>
<feature type="compositionally biased region" description="Basic and acidic residues" evidence="6">
    <location>
        <begin position="505"/>
        <end position="516"/>
    </location>
</feature>
<dbReference type="InterPro" id="IPR012677">
    <property type="entry name" value="Nucleotide-bd_a/b_plait_sf"/>
</dbReference>
<keyword evidence="3 5" id="KW-0694">RNA-binding</keyword>